<gene>
    <name evidence="2" type="ORF">ACT17_14700</name>
</gene>
<feature type="region of interest" description="Disordered" evidence="1">
    <location>
        <begin position="357"/>
        <end position="376"/>
    </location>
</feature>
<dbReference type="AlphaFoldDB" id="A0A0J8WWZ2"/>
<reference evidence="2 3" key="1">
    <citation type="submission" date="2015-06" db="EMBL/GenBank/DDBJ databases">
        <title>Genome sequence of Mycobacterium conceptionense strain MLE.</title>
        <authorList>
            <person name="Greninger A.L."/>
            <person name="Cunningham G."/>
            <person name="Chiu C.Y."/>
            <person name="Miller S."/>
        </authorList>
    </citation>
    <scope>NUCLEOTIDE SEQUENCE [LARGE SCALE GENOMIC DNA]</scope>
    <source>
        <strain evidence="2 3">MLE</strain>
    </source>
</reference>
<protein>
    <submittedName>
        <fullName evidence="2">Uncharacterized protein</fullName>
    </submittedName>
</protein>
<sequence>MSTNTEVASQLRALQMRTEHGIFWYASDVARVAGMSKVAPLKNSDTMLGAGILRRYLRVLNQRGFLDDPALAQLVDGDILISAKAVTPLILLLDGEPGSRDTAAIEAFFASRDVDMPVIADVLDDDAELSEDEYLDEPEDSDELEESEDYSVAGDADMSAPVAELVVPAMHVYGSFDGEHDIEYADFDGQRWLRAGSLCAAYDIQPAGGITAWLSRRSEYEHQYTRSFTALKTPNEEGVRHLALLSFLNSEGADLALDRIAERKPDYADHIESTRELLIELWDEFDEVHEAEPEDGEHPATESGDHPSREDDEPDFAALDDPATFVADPVELIAPASAKPFTVPPAAKPFTVPPAVSLARQPETPPSAEADEDAQTVQEMRAELAELRQTVERLIDVEGEHYSKVVSRLTDTVFGKVGTRMAQYESKLDTALENPERRLASTVADQMQHERERIGTLLATVERTAIRRSVEAVVELLGGGVDAAEVERVLAEIGAASPADDTLDCSEARDAISILSTNSHERDVLVILSKSGPMHESELREALRSRGRRKLTETLFNLRTRGVVRRDSHNLWNIDFSSVDLTAHRAENLAAAN</sequence>
<organism evidence="2 3">
    <name type="scientific">Mycolicibacterium conceptionense</name>
    <dbReference type="NCBI Taxonomy" id="451644"/>
    <lineage>
        <taxon>Bacteria</taxon>
        <taxon>Bacillati</taxon>
        <taxon>Actinomycetota</taxon>
        <taxon>Actinomycetes</taxon>
        <taxon>Mycobacteriales</taxon>
        <taxon>Mycobacteriaceae</taxon>
        <taxon>Mycolicibacterium</taxon>
    </lineage>
</organism>
<dbReference type="EMBL" id="LFOD01000012">
    <property type="protein sequence ID" value="KMV17544.1"/>
    <property type="molecule type" value="Genomic_DNA"/>
</dbReference>
<dbReference type="RefSeq" id="WP_048895891.1">
    <property type="nucleotide sequence ID" value="NZ_LFOD01000012.1"/>
</dbReference>
<evidence type="ECO:0000313" key="2">
    <source>
        <dbReference type="EMBL" id="KMV17544.1"/>
    </source>
</evidence>
<dbReference type="PATRIC" id="fig|451644.5.peg.3036"/>
<dbReference type="Proteomes" id="UP000037594">
    <property type="component" value="Unassembled WGS sequence"/>
</dbReference>
<evidence type="ECO:0000256" key="1">
    <source>
        <dbReference type="SAM" id="MobiDB-lite"/>
    </source>
</evidence>
<accession>A0A0J8WWZ2</accession>
<feature type="region of interest" description="Disordered" evidence="1">
    <location>
        <begin position="131"/>
        <end position="152"/>
    </location>
</feature>
<proteinExistence type="predicted"/>
<feature type="compositionally biased region" description="Acidic residues" evidence="1">
    <location>
        <begin position="131"/>
        <end position="149"/>
    </location>
</feature>
<evidence type="ECO:0000313" key="3">
    <source>
        <dbReference type="Proteomes" id="UP000037594"/>
    </source>
</evidence>
<name>A0A0J8WWZ2_9MYCO</name>
<feature type="compositionally biased region" description="Basic and acidic residues" evidence="1">
    <location>
        <begin position="289"/>
        <end position="309"/>
    </location>
</feature>
<dbReference type="OrthoDB" id="9992052at2"/>
<feature type="region of interest" description="Disordered" evidence="1">
    <location>
        <begin position="289"/>
        <end position="317"/>
    </location>
</feature>
<comment type="caution">
    <text evidence="2">The sequence shown here is derived from an EMBL/GenBank/DDBJ whole genome shotgun (WGS) entry which is preliminary data.</text>
</comment>